<proteinExistence type="predicted"/>
<accession>A0A1A8T5B6</accession>
<evidence type="ECO:0000313" key="2">
    <source>
        <dbReference type="Proteomes" id="UP000092544"/>
    </source>
</evidence>
<protein>
    <submittedName>
        <fullName evidence="1">Uncharacterized protein</fullName>
    </submittedName>
</protein>
<evidence type="ECO:0000313" key="1">
    <source>
        <dbReference type="EMBL" id="SBS26776.1"/>
    </source>
</evidence>
<name>A0A1A8T5B6_9GAMM</name>
<reference evidence="1 2" key="1">
    <citation type="submission" date="2016-06" db="EMBL/GenBank/DDBJ databases">
        <authorList>
            <person name="Kjaerup R.B."/>
            <person name="Dalgaard T.S."/>
            <person name="Juul-Madsen H.R."/>
        </authorList>
    </citation>
    <scope>NUCLEOTIDE SEQUENCE [LARGE SCALE GENOMIC DNA]</scope>
    <source>
        <strain evidence="1 2">CECT 8886</strain>
    </source>
</reference>
<dbReference type="InterPro" id="IPR058227">
    <property type="entry name" value="RSP_7527-like"/>
</dbReference>
<dbReference type="Proteomes" id="UP000092544">
    <property type="component" value="Unassembled WGS sequence"/>
</dbReference>
<dbReference type="AlphaFoldDB" id="A0A1A8T5B6"/>
<gene>
    <name evidence="1" type="ORF">MSP8886_00701</name>
</gene>
<dbReference type="OrthoDB" id="6106757at2"/>
<organism evidence="1 2">
    <name type="scientific">Marinomonas spartinae</name>
    <dbReference type="NCBI Taxonomy" id="1792290"/>
    <lineage>
        <taxon>Bacteria</taxon>
        <taxon>Pseudomonadati</taxon>
        <taxon>Pseudomonadota</taxon>
        <taxon>Gammaproteobacteria</taxon>
        <taxon>Oceanospirillales</taxon>
        <taxon>Oceanospirillaceae</taxon>
        <taxon>Marinomonas</taxon>
    </lineage>
</organism>
<dbReference type="NCBIfam" id="NF046098">
    <property type="entry name" value="RSP_7527_fam"/>
    <property type="match status" value="1"/>
</dbReference>
<keyword evidence="2" id="KW-1185">Reference proteome</keyword>
<sequence length="60" mass="7020">MKNDYRYDSLGNLDTDYYVEKAYEMRREYFALLVKKAFTSVKNIFSGFAASRHSQGHTAN</sequence>
<dbReference type="EMBL" id="FLOB01000001">
    <property type="protein sequence ID" value="SBS26776.1"/>
    <property type="molecule type" value="Genomic_DNA"/>
</dbReference>
<dbReference type="RefSeq" id="WP_067012687.1">
    <property type="nucleotide sequence ID" value="NZ_FLOB01000001.1"/>
</dbReference>